<proteinExistence type="predicted"/>
<comment type="caution">
    <text evidence="2">The sequence shown here is derived from an EMBL/GenBank/DDBJ whole genome shotgun (WGS) entry which is preliminary data.</text>
</comment>
<name>A0AAE0H406_9CHLO</name>
<accession>A0AAE0H406</accession>
<sequence length="107" mass="12385">MGPSICFLFLYSASRVSGWVGVVIWLSRYQVYDWALEKVGQDHVVHFDMIDESDDVAGDAHRWRTKNYVKLVSQRAMILKRIVEMGIDVLYADTDITWCGKIRLSNE</sequence>
<reference evidence="2 3" key="1">
    <citation type="journal article" date="2015" name="Genome Biol. Evol.">
        <title>Comparative Genomics of a Bacterivorous Green Alga Reveals Evolutionary Causalities and Consequences of Phago-Mixotrophic Mode of Nutrition.</title>
        <authorList>
            <person name="Burns J.A."/>
            <person name="Paasch A."/>
            <person name="Narechania A."/>
            <person name="Kim E."/>
        </authorList>
    </citation>
    <scope>NUCLEOTIDE SEQUENCE [LARGE SCALE GENOMIC DNA]</scope>
    <source>
        <strain evidence="2 3">PLY_AMNH</strain>
    </source>
</reference>
<gene>
    <name evidence="2" type="ORF">CYMTET_3285</name>
</gene>
<evidence type="ECO:0000313" key="3">
    <source>
        <dbReference type="Proteomes" id="UP001190700"/>
    </source>
</evidence>
<dbReference type="AlphaFoldDB" id="A0AAE0H406"/>
<evidence type="ECO:0000313" key="2">
    <source>
        <dbReference type="EMBL" id="KAK3289275.1"/>
    </source>
</evidence>
<dbReference type="InterPro" id="IPR005069">
    <property type="entry name" value="Nucl-diP-sugar_transferase"/>
</dbReference>
<keyword evidence="3" id="KW-1185">Reference proteome</keyword>
<dbReference type="Pfam" id="PF03407">
    <property type="entry name" value="Nucleotid_trans"/>
    <property type="match status" value="1"/>
</dbReference>
<dbReference type="Proteomes" id="UP001190700">
    <property type="component" value="Unassembled WGS sequence"/>
</dbReference>
<organism evidence="2 3">
    <name type="scientific">Cymbomonas tetramitiformis</name>
    <dbReference type="NCBI Taxonomy" id="36881"/>
    <lineage>
        <taxon>Eukaryota</taxon>
        <taxon>Viridiplantae</taxon>
        <taxon>Chlorophyta</taxon>
        <taxon>Pyramimonadophyceae</taxon>
        <taxon>Pyramimonadales</taxon>
        <taxon>Pyramimonadaceae</taxon>
        <taxon>Cymbomonas</taxon>
    </lineage>
</organism>
<protein>
    <recommendedName>
        <fullName evidence="1">Nucleotide-diphospho-sugar transferase domain-containing protein</fullName>
    </recommendedName>
</protein>
<feature type="domain" description="Nucleotide-diphospho-sugar transferase" evidence="1">
    <location>
        <begin position="36"/>
        <end position="99"/>
    </location>
</feature>
<evidence type="ECO:0000259" key="1">
    <source>
        <dbReference type="Pfam" id="PF03407"/>
    </source>
</evidence>
<dbReference type="EMBL" id="LGRX02000179">
    <property type="protein sequence ID" value="KAK3289275.1"/>
    <property type="molecule type" value="Genomic_DNA"/>
</dbReference>